<reference evidence="8" key="2">
    <citation type="journal article" date="2021" name="PeerJ">
        <title>Extensive microbial diversity within the chicken gut microbiome revealed by metagenomics and culture.</title>
        <authorList>
            <person name="Gilroy R."/>
            <person name="Ravi A."/>
            <person name="Getino M."/>
            <person name="Pursley I."/>
            <person name="Horton D.L."/>
            <person name="Alikhan N.F."/>
            <person name="Baker D."/>
            <person name="Gharbi K."/>
            <person name="Hall N."/>
            <person name="Watson M."/>
            <person name="Adriaenssens E.M."/>
            <person name="Foster-Nyarko E."/>
            <person name="Jarju S."/>
            <person name="Secka A."/>
            <person name="Antonio M."/>
            <person name="Oren A."/>
            <person name="Chaudhuri R.R."/>
            <person name="La Ragione R."/>
            <person name="Hildebrand F."/>
            <person name="Pallen M.J."/>
        </authorList>
    </citation>
    <scope>NUCLEOTIDE SEQUENCE</scope>
    <source>
        <strain evidence="8">23406</strain>
    </source>
</reference>
<protein>
    <submittedName>
        <fullName evidence="8">Prolipoprotein diacylglyceryl transferase</fullName>
    </submittedName>
</protein>
<dbReference type="GO" id="GO:0005886">
    <property type="term" value="C:plasma membrane"/>
    <property type="evidence" value="ECO:0007669"/>
    <property type="project" value="InterPro"/>
</dbReference>
<keyword evidence="6 7" id="KW-0472">Membrane</keyword>
<evidence type="ECO:0000256" key="6">
    <source>
        <dbReference type="ARBA" id="ARBA00023136"/>
    </source>
</evidence>
<reference evidence="8" key="1">
    <citation type="submission" date="2020-10" db="EMBL/GenBank/DDBJ databases">
        <authorList>
            <person name="Gilroy R."/>
        </authorList>
    </citation>
    <scope>NUCLEOTIDE SEQUENCE</scope>
    <source>
        <strain evidence="8">23406</strain>
    </source>
</reference>
<keyword evidence="3 8" id="KW-0808">Transferase</keyword>
<accession>A0A9D1SXL3</accession>
<dbReference type="GO" id="GO:0008961">
    <property type="term" value="F:phosphatidylglycerol-prolipoprotein diacylglyceryl transferase activity"/>
    <property type="evidence" value="ECO:0007669"/>
    <property type="project" value="InterPro"/>
</dbReference>
<gene>
    <name evidence="8" type="ORF">IAB14_06650</name>
</gene>
<sequence length="283" mass="32145">MYPYKILGFINLYGLMIGIGIAVCFVVLWTFSKRNHVESRFNDFVTLNAIVSIVVGFLSASLFQSIYDYIEDPSQGFQFNGGLTFIGGLIGGAVCFLIIYFIFRKKYQSRLIDVISILPCSILVAHAFGRVGCFFAGCCYGKPTDSIFGIQFVGMTQKVYPTQLFEAIFLFVLFGICAFLFLKKKFAYNMPVYLIGYGIFRFLIEYIRDDDRGGFVPGMSPSQFWGLVMVVLGIVLIFTMRPIVARRKAYLAEHPIVETPEKSLKESYAEWKAKRAEKKDKQK</sequence>
<keyword evidence="2" id="KW-1003">Cell membrane</keyword>
<evidence type="ECO:0000256" key="1">
    <source>
        <dbReference type="ARBA" id="ARBA00007150"/>
    </source>
</evidence>
<dbReference type="PANTHER" id="PTHR30589">
    <property type="entry name" value="PROLIPOPROTEIN DIACYLGLYCERYL TRANSFERASE"/>
    <property type="match status" value="1"/>
</dbReference>
<dbReference type="Proteomes" id="UP000886891">
    <property type="component" value="Unassembled WGS sequence"/>
</dbReference>
<feature type="transmembrane region" description="Helical" evidence="7">
    <location>
        <begin position="186"/>
        <end position="204"/>
    </location>
</feature>
<evidence type="ECO:0000256" key="3">
    <source>
        <dbReference type="ARBA" id="ARBA00022679"/>
    </source>
</evidence>
<evidence type="ECO:0000313" key="8">
    <source>
        <dbReference type="EMBL" id="HIV00773.1"/>
    </source>
</evidence>
<keyword evidence="5 7" id="KW-1133">Transmembrane helix</keyword>
<dbReference type="EMBL" id="DVOH01000054">
    <property type="protein sequence ID" value="HIV00773.1"/>
    <property type="molecule type" value="Genomic_DNA"/>
</dbReference>
<evidence type="ECO:0000256" key="7">
    <source>
        <dbReference type="SAM" id="Phobius"/>
    </source>
</evidence>
<name>A0A9D1SXL3_9FIRM</name>
<comment type="similarity">
    <text evidence="1">Belongs to the Lgt family.</text>
</comment>
<dbReference type="AlphaFoldDB" id="A0A9D1SXL3"/>
<evidence type="ECO:0000313" key="9">
    <source>
        <dbReference type="Proteomes" id="UP000886891"/>
    </source>
</evidence>
<organism evidence="8 9">
    <name type="scientific">Candidatus Stercoripulliclostridium merdipullorum</name>
    <dbReference type="NCBI Taxonomy" id="2840952"/>
    <lineage>
        <taxon>Bacteria</taxon>
        <taxon>Bacillati</taxon>
        <taxon>Bacillota</taxon>
        <taxon>Clostridia</taxon>
        <taxon>Eubacteriales</taxon>
        <taxon>Candidatus Stercoripulliclostridium</taxon>
    </lineage>
</organism>
<feature type="transmembrane region" description="Helical" evidence="7">
    <location>
        <begin position="83"/>
        <end position="103"/>
    </location>
</feature>
<proteinExistence type="inferred from homology"/>
<evidence type="ECO:0000256" key="2">
    <source>
        <dbReference type="ARBA" id="ARBA00022475"/>
    </source>
</evidence>
<dbReference type="PANTHER" id="PTHR30589:SF0">
    <property type="entry name" value="PHOSPHATIDYLGLYCEROL--PROLIPOPROTEIN DIACYLGLYCERYL TRANSFERASE"/>
    <property type="match status" value="1"/>
</dbReference>
<evidence type="ECO:0000256" key="4">
    <source>
        <dbReference type="ARBA" id="ARBA00022692"/>
    </source>
</evidence>
<feature type="transmembrane region" description="Helical" evidence="7">
    <location>
        <begin position="224"/>
        <end position="244"/>
    </location>
</feature>
<comment type="caution">
    <text evidence="8">The sequence shown here is derived from an EMBL/GenBank/DDBJ whole genome shotgun (WGS) entry which is preliminary data.</text>
</comment>
<feature type="transmembrane region" description="Helical" evidence="7">
    <location>
        <begin position="12"/>
        <end position="32"/>
    </location>
</feature>
<dbReference type="InterPro" id="IPR001640">
    <property type="entry name" value="Lgt"/>
</dbReference>
<feature type="transmembrane region" description="Helical" evidence="7">
    <location>
        <begin position="163"/>
        <end position="181"/>
    </location>
</feature>
<dbReference type="Pfam" id="PF01790">
    <property type="entry name" value="LGT"/>
    <property type="match status" value="1"/>
</dbReference>
<evidence type="ECO:0000256" key="5">
    <source>
        <dbReference type="ARBA" id="ARBA00022989"/>
    </source>
</evidence>
<feature type="transmembrane region" description="Helical" evidence="7">
    <location>
        <begin position="44"/>
        <end position="63"/>
    </location>
</feature>
<dbReference type="GO" id="GO:0042158">
    <property type="term" value="P:lipoprotein biosynthetic process"/>
    <property type="evidence" value="ECO:0007669"/>
    <property type="project" value="InterPro"/>
</dbReference>
<feature type="transmembrane region" description="Helical" evidence="7">
    <location>
        <begin position="115"/>
        <end position="143"/>
    </location>
</feature>
<keyword evidence="4 7" id="KW-0812">Transmembrane</keyword>